<dbReference type="Proteomes" id="UP000195152">
    <property type="component" value="Unassembled WGS sequence"/>
</dbReference>
<feature type="transmembrane region" description="Helical" evidence="1">
    <location>
        <begin position="5"/>
        <end position="24"/>
    </location>
</feature>
<proteinExistence type="predicted"/>
<dbReference type="EMBL" id="NFCF01000063">
    <property type="protein sequence ID" value="OTW50722.1"/>
    <property type="molecule type" value="Genomic_DNA"/>
</dbReference>
<evidence type="ECO:0000256" key="1">
    <source>
        <dbReference type="SAM" id="Phobius"/>
    </source>
</evidence>
<gene>
    <name evidence="2" type="ORF">BK699_09205</name>
</gene>
<keyword evidence="1" id="KW-0472">Membrane</keyword>
<protein>
    <submittedName>
        <fullName evidence="2">Uncharacterized protein</fullName>
    </submittedName>
</protein>
<keyword evidence="1" id="KW-1133">Transmembrane helix</keyword>
<feature type="transmembrane region" description="Helical" evidence="1">
    <location>
        <begin position="78"/>
        <end position="98"/>
    </location>
</feature>
<comment type="caution">
    <text evidence="2">The sequence shown here is derived from an EMBL/GenBank/DDBJ whole genome shotgun (WGS) entry which is preliminary data.</text>
</comment>
<feature type="transmembrane region" description="Helical" evidence="1">
    <location>
        <begin position="44"/>
        <end position="66"/>
    </location>
</feature>
<evidence type="ECO:0000313" key="2">
    <source>
        <dbReference type="EMBL" id="OTW50722.1"/>
    </source>
</evidence>
<keyword evidence="1" id="KW-0812">Transmembrane</keyword>
<evidence type="ECO:0000313" key="3">
    <source>
        <dbReference type="Proteomes" id="UP000195152"/>
    </source>
</evidence>
<dbReference type="AlphaFoldDB" id="A0A242WAL3"/>
<dbReference type="RefSeq" id="WP_000357101.1">
    <property type="nucleotide sequence ID" value="NZ_NFCF01000063.1"/>
</dbReference>
<name>A0A242WAL3_BACTU</name>
<sequence>MDKFFYTVGLVFCILLAFSGMFDLVQNEIAREMVVGILNPLKKWYISVPLSICWLGFTFSLIYGVVFKRSEKNRKCLFGFLLGGFIVYMAGSVFLTFYKMMKGF</sequence>
<reference evidence="2 3" key="1">
    <citation type="submission" date="2016-10" db="EMBL/GenBank/DDBJ databases">
        <title>Comparative genomics of Bacillus thuringiensis reveals a path to pathogens against multiple invertebrate hosts.</title>
        <authorList>
            <person name="Zheng J."/>
            <person name="Gao Q."/>
            <person name="Liu H."/>
            <person name="Peng D."/>
            <person name="Ruan L."/>
            <person name="Sun M."/>
        </authorList>
    </citation>
    <scope>NUCLEOTIDE SEQUENCE [LARGE SCALE GENOMIC DNA]</scope>
    <source>
        <strain evidence="2">BGSC 4AC1</strain>
    </source>
</reference>
<organism evidence="2 3">
    <name type="scientific">Bacillus thuringiensis serovar mexicanensis</name>
    <dbReference type="NCBI Taxonomy" id="180868"/>
    <lineage>
        <taxon>Bacteria</taxon>
        <taxon>Bacillati</taxon>
        <taxon>Bacillota</taxon>
        <taxon>Bacilli</taxon>
        <taxon>Bacillales</taxon>
        <taxon>Bacillaceae</taxon>
        <taxon>Bacillus</taxon>
        <taxon>Bacillus cereus group</taxon>
    </lineage>
</organism>
<accession>A0A242WAL3</accession>